<sequence length="624" mass="71674">MVSKNQLIGKLKCILFDLISDAVNCSYDELLFRLENQIKDILQTKQASFYIYNNWSKTYELKINRHNSADETTSQFINQTTSILTKDIIVHKTINFSETYIVPLFFHNKPAGFLLIAVDRNLADELMNTLKCEIERFLNIVHYYQISKEKERKNKFLYNLTSRFYSTMIKNDILAETTKALRKQYPAFTFYILLSQDFKADSTLPLKEIEYSDDATKRVSTQAFITGDVQLEDRMKERKSCLYAPLKGRQGVYGVIQIVAPRTEFPQQEIDFITEIANVVGKAIENATLYQQSRHLIKDLKRINDATHQLNSNLKISEITEVVRRQIMDTCNAKQVGFIYSNEESDKLFDVLSGSTDYFYTEQGQAFTEYLLNRMNTNKEAIFSGDFSNNFNGLPYSSVMAIPMLQSGKVHGVITIMHDESYFFSFGNFKLMQSLIQHSTLALTNSILKEKLENAVIKDYLTKLYSRKYLDEKIQLHMETDEKGTLILFDIDDFKTVNDTYGHHVGDEVIRQVAGIISLHLGQNDIPARWGGEELAIYLPEASMDDGVYLAGQIRKQVESFTDPMITLSCGVSTWFDKTIDSVKNVFIRADKALYEAKKMGKNCVVKGDSHLKFSPSEREVPNN</sequence>
<gene>
    <name evidence="2" type="primary">ytrP</name>
    <name evidence="2" type="ORF">GCM10011398_01010</name>
</gene>
<feature type="domain" description="GGDEF" evidence="1">
    <location>
        <begin position="482"/>
        <end position="610"/>
    </location>
</feature>
<dbReference type="Pfam" id="PF00990">
    <property type="entry name" value="GGDEF"/>
    <property type="match status" value="1"/>
</dbReference>
<dbReference type="PANTHER" id="PTHR45138">
    <property type="entry name" value="REGULATORY COMPONENTS OF SENSORY TRANSDUCTION SYSTEM"/>
    <property type="match status" value="1"/>
</dbReference>
<dbReference type="CDD" id="cd01949">
    <property type="entry name" value="GGDEF"/>
    <property type="match status" value="1"/>
</dbReference>
<dbReference type="RefSeq" id="WP_188453394.1">
    <property type="nucleotide sequence ID" value="NZ_BMFR01000001.1"/>
</dbReference>
<dbReference type="InterPro" id="IPR050469">
    <property type="entry name" value="Diguanylate_Cyclase"/>
</dbReference>
<dbReference type="SMART" id="SM00267">
    <property type="entry name" value="GGDEF"/>
    <property type="match status" value="1"/>
</dbReference>
<dbReference type="GO" id="GO:0043709">
    <property type="term" value="P:cell adhesion involved in single-species biofilm formation"/>
    <property type="evidence" value="ECO:0007669"/>
    <property type="project" value="TreeGrafter"/>
</dbReference>
<dbReference type="GO" id="GO:1902201">
    <property type="term" value="P:negative regulation of bacterial-type flagellum-dependent cell motility"/>
    <property type="evidence" value="ECO:0007669"/>
    <property type="project" value="TreeGrafter"/>
</dbReference>
<dbReference type="Gene3D" id="3.30.450.40">
    <property type="match status" value="2"/>
</dbReference>
<evidence type="ECO:0000313" key="3">
    <source>
        <dbReference type="Proteomes" id="UP000622860"/>
    </source>
</evidence>
<comment type="caution">
    <text evidence="2">The sequence shown here is derived from an EMBL/GenBank/DDBJ whole genome shotgun (WGS) entry which is preliminary data.</text>
</comment>
<dbReference type="Pfam" id="PF01590">
    <property type="entry name" value="GAF"/>
    <property type="match status" value="1"/>
</dbReference>
<dbReference type="Gene3D" id="3.30.70.270">
    <property type="match status" value="1"/>
</dbReference>
<dbReference type="NCBIfam" id="TIGR00254">
    <property type="entry name" value="GGDEF"/>
    <property type="match status" value="1"/>
</dbReference>
<dbReference type="SUPFAM" id="SSF55781">
    <property type="entry name" value="GAF domain-like"/>
    <property type="match status" value="2"/>
</dbReference>
<proteinExistence type="predicted"/>
<evidence type="ECO:0000313" key="2">
    <source>
        <dbReference type="EMBL" id="GGG61498.1"/>
    </source>
</evidence>
<name>A0A917LVR4_9BACI</name>
<dbReference type="InterPro" id="IPR029016">
    <property type="entry name" value="GAF-like_dom_sf"/>
</dbReference>
<protein>
    <recommendedName>
        <fullName evidence="1">GGDEF domain-containing protein</fullName>
    </recommendedName>
</protein>
<dbReference type="AlphaFoldDB" id="A0A917LVR4"/>
<dbReference type="PROSITE" id="PS50887">
    <property type="entry name" value="GGDEF"/>
    <property type="match status" value="1"/>
</dbReference>
<dbReference type="EMBL" id="BMFR01000001">
    <property type="protein sequence ID" value="GGG61498.1"/>
    <property type="molecule type" value="Genomic_DNA"/>
</dbReference>
<dbReference type="InterPro" id="IPR003018">
    <property type="entry name" value="GAF"/>
</dbReference>
<dbReference type="InterPro" id="IPR000160">
    <property type="entry name" value="GGDEF_dom"/>
</dbReference>
<organism evidence="2 3">
    <name type="scientific">Virgibacillus oceani</name>
    <dbReference type="NCBI Taxonomy" id="1479511"/>
    <lineage>
        <taxon>Bacteria</taxon>
        <taxon>Bacillati</taxon>
        <taxon>Bacillota</taxon>
        <taxon>Bacilli</taxon>
        <taxon>Bacillales</taxon>
        <taxon>Bacillaceae</taxon>
        <taxon>Virgibacillus</taxon>
    </lineage>
</organism>
<dbReference type="InterPro" id="IPR043128">
    <property type="entry name" value="Rev_trsase/Diguanyl_cyclase"/>
</dbReference>
<reference evidence="2" key="2">
    <citation type="submission" date="2020-09" db="EMBL/GenBank/DDBJ databases">
        <authorList>
            <person name="Sun Q."/>
            <person name="Zhou Y."/>
        </authorList>
    </citation>
    <scope>NUCLEOTIDE SEQUENCE</scope>
    <source>
        <strain evidence="2">CGMCC 1.12754</strain>
    </source>
</reference>
<evidence type="ECO:0000259" key="1">
    <source>
        <dbReference type="PROSITE" id="PS50887"/>
    </source>
</evidence>
<dbReference type="Proteomes" id="UP000622860">
    <property type="component" value="Unassembled WGS sequence"/>
</dbReference>
<dbReference type="GO" id="GO:0005886">
    <property type="term" value="C:plasma membrane"/>
    <property type="evidence" value="ECO:0007669"/>
    <property type="project" value="TreeGrafter"/>
</dbReference>
<dbReference type="FunFam" id="3.30.70.270:FF:000001">
    <property type="entry name" value="Diguanylate cyclase domain protein"/>
    <property type="match status" value="1"/>
</dbReference>
<reference evidence="2" key="1">
    <citation type="journal article" date="2014" name="Int. J. Syst. Evol. Microbiol.">
        <title>Complete genome sequence of Corynebacterium casei LMG S-19264T (=DSM 44701T), isolated from a smear-ripened cheese.</title>
        <authorList>
            <consortium name="US DOE Joint Genome Institute (JGI-PGF)"/>
            <person name="Walter F."/>
            <person name="Albersmeier A."/>
            <person name="Kalinowski J."/>
            <person name="Ruckert C."/>
        </authorList>
    </citation>
    <scope>NUCLEOTIDE SEQUENCE</scope>
    <source>
        <strain evidence="2">CGMCC 1.12754</strain>
    </source>
</reference>
<dbReference type="Pfam" id="PF13185">
    <property type="entry name" value="GAF_2"/>
    <property type="match status" value="1"/>
</dbReference>
<dbReference type="GO" id="GO:0052621">
    <property type="term" value="F:diguanylate cyclase activity"/>
    <property type="evidence" value="ECO:0007669"/>
    <property type="project" value="TreeGrafter"/>
</dbReference>
<dbReference type="InterPro" id="IPR029787">
    <property type="entry name" value="Nucleotide_cyclase"/>
</dbReference>
<dbReference type="PANTHER" id="PTHR45138:SF9">
    <property type="entry name" value="DIGUANYLATE CYCLASE DGCM-RELATED"/>
    <property type="match status" value="1"/>
</dbReference>
<dbReference type="SUPFAM" id="SSF55073">
    <property type="entry name" value="Nucleotide cyclase"/>
    <property type="match status" value="1"/>
</dbReference>
<keyword evidence="3" id="KW-1185">Reference proteome</keyword>
<accession>A0A917LVR4</accession>